<proteinExistence type="predicted"/>
<dbReference type="Proteomes" id="UP000018291">
    <property type="component" value="Unassembled WGS sequence"/>
</dbReference>
<accession>R4YXC7</accession>
<dbReference type="EMBL" id="CANL01000005">
    <property type="protein sequence ID" value="CCM62785.1"/>
    <property type="molecule type" value="Genomic_DNA"/>
</dbReference>
<dbReference type="STRING" id="1229780.BN381_130343"/>
<dbReference type="AlphaFoldDB" id="R4YXC7"/>
<dbReference type="RefSeq" id="WP_012224482.1">
    <property type="nucleotide sequence ID" value="NZ_HG422565.1"/>
</dbReference>
<comment type="caution">
    <text evidence="2">The sequence shown here is derived from an EMBL/GenBank/DDBJ whole genome shotgun (WGS) entry which is preliminary data.</text>
</comment>
<feature type="domain" description="Carboxymuconolactone decarboxylase-like" evidence="1">
    <location>
        <begin position="62"/>
        <end position="134"/>
    </location>
</feature>
<dbReference type="PANTHER" id="PTHR34846">
    <property type="entry name" value="4-CARBOXYMUCONOLACTONE DECARBOXYLASE FAMILY PROTEIN (AFU_ORTHOLOGUE AFUA_6G11590)"/>
    <property type="match status" value="1"/>
</dbReference>
<dbReference type="InterPro" id="IPR003779">
    <property type="entry name" value="CMD-like"/>
</dbReference>
<protein>
    <recommendedName>
        <fullName evidence="1">Carboxymuconolactone decarboxylase-like domain-containing protein</fullName>
    </recommendedName>
</protein>
<evidence type="ECO:0000313" key="2">
    <source>
        <dbReference type="EMBL" id="CCM62785.1"/>
    </source>
</evidence>
<keyword evidence="3" id="KW-1185">Reference proteome</keyword>
<sequence length="213" mass="23348">MNRLHQVSRDEAEAPIVKLMYVLLFGDRDPVAEPGTATGTSGDWWTAFANSPDVLDHAVKGFGLYQSPDRVLDPVLRELAQTRAGWAAGSQFVFSQHCKSLRGLGVSDERIAAIPHWSAASCFNGLERLVLAYADCLVYDLGRVPDGLFDALKAQLSDIEVLELTYITSMYLQHAVMSRALRTEYDDVDEAITEVDAPDGTDDTLDIAPSADQ</sequence>
<name>R4YXC7_9ACTN</name>
<dbReference type="PANTHER" id="PTHR34846:SF5">
    <property type="entry name" value="CARBOXYMUCONOLACTONE DECARBOXYLASE-LIKE DOMAIN-CONTAINING PROTEIN"/>
    <property type="match status" value="1"/>
</dbReference>
<dbReference type="Pfam" id="PF02627">
    <property type="entry name" value="CMD"/>
    <property type="match status" value="1"/>
</dbReference>
<organism evidence="2 3">
    <name type="scientific">Candidatus Neomicrothrix parvicella RN1</name>
    <dbReference type="NCBI Taxonomy" id="1229780"/>
    <lineage>
        <taxon>Bacteria</taxon>
        <taxon>Bacillati</taxon>
        <taxon>Actinomycetota</taxon>
        <taxon>Acidimicrobiia</taxon>
        <taxon>Acidimicrobiales</taxon>
        <taxon>Microthrixaceae</taxon>
        <taxon>Candidatus Neomicrothrix</taxon>
    </lineage>
</organism>
<evidence type="ECO:0000259" key="1">
    <source>
        <dbReference type="Pfam" id="PF02627"/>
    </source>
</evidence>
<dbReference type="InterPro" id="IPR029032">
    <property type="entry name" value="AhpD-like"/>
</dbReference>
<dbReference type="SUPFAM" id="SSF69118">
    <property type="entry name" value="AhpD-like"/>
    <property type="match status" value="1"/>
</dbReference>
<dbReference type="GO" id="GO:0051920">
    <property type="term" value="F:peroxiredoxin activity"/>
    <property type="evidence" value="ECO:0007669"/>
    <property type="project" value="InterPro"/>
</dbReference>
<dbReference type="OrthoDB" id="9801997at2"/>
<reference evidence="2 3" key="1">
    <citation type="journal article" date="2013" name="ISME J.">
        <title>Metabolic model for the filamentous 'Candidatus Microthrix parvicella' based on genomic and metagenomic analyses.</title>
        <authorList>
            <person name="Jon McIlroy S."/>
            <person name="Kristiansen R."/>
            <person name="Albertsen M."/>
            <person name="Michael Karst S."/>
            <person name="Rossetti S."/>
            <person name="Lund Nielsen J."/>
            <person name="Tandoi V."/>
            <person name="James Seviour R."/>
            <person name="Nielsen P.H."/>
        </authorList>
    </citation>
    <scope>NUCLEOTIDE SEQUENCE [LARGE SCALE GENOMIC DNA]</scope>
    <source>
        <strain evidence="2 3">RN1</strain>
    </source>
</reference>
<dbReference type="Gene3D" id="1.20.1290.10">
    <property type="entry name" value="AhpD-like"/>
    <property type="match status" value="1"/>
</dbReference>
<evidence type="ECO:0000313" key="3">
    <source>
        <dbReference type="Proteomes" id="UP000018291"/>
    </source>
</evidence>
<dbReference type="HOGENOM" id="CLU_1287396_0_0_11"/>
<dbReference type="eggNOG" id="COG2128">
    <property type="taxonomic scope" value="Bacteria"/>
</dbReference>
<gene>
    <name evidence="2" type="ORF">BN381_130343</name>
</gene>